<dbReference type="KEGG" id="tet:TTHERM_00535620"/>
<evidence type="ECO:0000313" key="3">
    <source>
        <dbReference type="EMBL" id="EAS03226.2"/>
    </source>
</evidence>
<dbReference type="SMART" id="SM00580">
    <property type="entry name" value="PUG"/>
    <property type="match status" value="1"/>
</dbReference>
<dbReference type="SUPFAM" id="SSF143503">
    <property type="entry name" value="PUG domain-like"/>
    <property type="match status" value="1"/>
</dbReference>
<dbReference type="InterPro" id="IPR036339">
    <property type="entry name" value="PUB-like_dom_sf"/>
</dbReference>
<feature type="region of interest" description="Disordered" evidence="1">
    <location>
        <begin position="132"/>
        <end position="175"/>
    </location>
</feature>
<feature type="domain" description="PUB" evidence="2">
    <location>
        <begin position="27"/>
        <end position="96"/>
    </location>
</feature>
<evidence type="ECO:0000256" key="1">
    <source>
        <dbReference type="SAM" id="MobiDB-lite"/>
    </source>
</evidence>
<dbReference type="GeneID" id="7826566"/>
<dbReference type="OMA" id="FNIREMA"/>
<gene>
    <name evidence="3" type="ORF">TTHERM_00535620</name>
</gene>
<protein>
    <submittedName>
        <fullName evidence="3">PUB domain protein</fullName>
    </submittedName>
</protein>
<reference evidence="4" key="1">
    <citation type="journal article" date="2006" name="PLoS Biol.">
        <title>Macronuclear genome sequence of the ciliate Tetrahymena thermophila, a model eukaryote.</title>
        <authorList>
            <person name="Eisen J.A."/>
            <person name="Coyne R.S."/>
            <person name="Wu M."/>
            <person name="Wu D."/>
            <person name="Thiagarajan M."/>
            <person name="Wortman J.R."/>
            <person name="Badger J.H."/>
            <person name="Ren Q."/>
            <person name="Amedeo P."/>
            <person name="Jones K.M."/>
            <person name="Tallon L.J."/>
            <person name="Delcher A.L."/>
            <person name="Salzberg S.L."/>
            <person name="Silva J.C."/>
            <person name="Haas B.J."/>
            <person name="Majoros W.H."/>
            <person name="Farzad M."/>
            <person name="Carlton J.M."/>
            <person name="Smith R.K. Jr."/>
            <person name="Garg J."/>
            <person name="Pearlman R.E."/>
            <person name="Karrer K.M."/>
            <person name="Sun L."/>
            <person name="Manning G."/>
            <person name="Elde N.C."/>
            <person name="Turkewitz A.P."/>
            <person name="Asai D.J."/>
            <person name="Wilkes D.E."/>
            <person name="Wang Y."/>
            <person name="Cai H."/>
            <person name="Collins K."/>
            <person name="Stewart B.A."/>
            <person name="Lee S.R."/>
            <person name="Wilamowska K."/>
            <person name="Weinberg Z."/>
            <person name="Ruzzo W.L."/>
            <person name="Wloga D."/>
            <person name="Gaertig J."/>
            <person name="Frankel J."/>
            <person name="Tsao C.-C."/>
            <person name="Gorovsky M.A."/>
            <person name="Keeling P.J."/>
            <person name="Waller R.F."/>
            <person name="Patron N.J."/>
            <person name="Cherry J.M."/>
            <person name="Stover N.A."/>
            <person name="Krieger C.J."/>
            <person name="del Toro C."/>
            <person name="Ryder H.F."/>
            <person name="Williamson S.C."/>
            <person name="Barbeau R.A."/>
            <person name="Hamilton E.P."/>
            <person name="Orias E."/>
        </authorList>
    </citation>
    <scope>NUCLEOTIDE SEQUENCE [LARGE SCALE GENOMIC DNA]</scope>
    <source>
        <strain evidence="4">SB210</strain>
    </source>
</reference>
<sequence length="196" mass="23078">MDSKQQNLEDNFNEQINKMLEENHPTQLLEAFNLLYKLFDNIAKNPTEQKFRSIKTTNAKLKQSLFSQQHIEEVLKAAGFTYDAINECWVLPDQNLFNLLPLIGELKMAIDLLQANLESPESYEKQLELQKRQRELKKSQHEKQEKEDNLKKQFDYDKQERKHMEKAKDSVAQQRQYGCNSKTFKDIGVDLNAKRG</sequence>
<dbReference type="InParanoid" id="I7MLX1"/>
<dbReference type="InterPro" id="IPR018997">
    <property type="entry name" value="PUB_domain"/>
</dbReference>
<dbReference type="EMBL" id="GG662495">
    <property type="protein sequence ID" value="EAS03226.2"/>
    <property type="molecule type" value="Genomic_DNA"/>
</dbReference>
<dbReference type="HOGENOM" id="CLU_1392694_0_0_1"/>
<dbReference type="Proteomes" id="UP000009168">
    <property type="component" value="Unassembled WGS sequence"/>
</dbReference>
<dbReference type="eggNOG" id="ENOG502R24K">
    <property type="taxonomic scope" value="Eukaryota"/>
</dbReference>
<feature type="compositionally biased region" description="Basic and acidic residues" evidence="1">
    <location>
        <begin position="132"/>
        <end position="169"/>
    </location>
</feature>
<name>I7MLX1_TETTS</name>
<dbReference type="STRING" id="312017.I7MLX1"/>
<dbReference type="AlphaFoldDB" id="I7MLX1"/>
<evidence type="ECO:0000313" key="4">
    <source>
        <dbReference type="Proteomes" id="UP000009168"/>
    </source>
</evidence>
<dbReference type="CDD" id="cd09212">
    <property type="entry name" value="PUB"/>
    <property type="match status" value="1"/>
</dbReference>
<organism evidence="3 4">
    <name type="scientific">Tetrahymena thermophila (strain SB210)</name>
    <dbReference type="NCBI Taxonomy" id="312017"/>
    <lineage>
        <taxon>Eukaryota</taxon>
        <taxon>Sar</taxon>
        <taxon>Alveolata</taxon>
        <taxon>Ciliophora</taxon>
        <taxon>Intramacronucleata</taxon>
        <taxon>Oligohymenophorea</taxon>
        <taxon>Hymenostomatida</taxon>
        <taxon>Tetrahymenina</taxon>
        <taxon>Tetrahymenidae</taxon>
        <taxon>Tetrahymena</taxon>
    </lineage>
</organism>
<accession>I7MLX1</accession>
<dbReference type="Gene3D" id="1.20.58.2190">
    <property type="match status" value="1"/>
</dbReference>
<dbReference type="OrthoDB" id="348451at2759"/>
<dbReference type="RefSeq" id="XP_001023471.2">
    <property type="nucleotide sequence ID" value="XM_001023471.3"/>
</dbReference>
<keyword evidence="4" id="KW-1185">Reference proteome</keyword>
<dbReference type="Pfam" id="PF09409">
    <property type="entry name" value="PUB"/>
    <property type="match status" value="1"/>
</dbReference>
<evidence type="ECO:0000259" key="2">
    <source>
        <dbReference type="Pfam" id="PF09409"/>
    </source>
</evidence>
<proteinExistence type="predicted"/>